<reference evidence="1" key="1">
    <citation type="submission" date="2022-04" db="EMBL/GenBank/DDBJ databases">
        <title>Jade perch genome.</title>
        <authorList>
            <person name="Chao B."/>
        </authorList>
    </citation>
    <scope>NUCLEOTIDE SEQUENCE</scope>
    <source>
        <strain evidence="1">CB-2022</strain>
    </source>
</reference>
<organism evidence="1 2">
    <name type="scientific">Scortum barcoo</name>
    <name type="common">barcoo grunter</name>
    <dbReference type="NCBI Taxonomy" id="214431"/>
    <lineage>
        <taxon>Eukaryota</taxon>
        <taxon>Metazoa</taxon>
        <taxon>Chordata</taxon>
        <taxon>Craniata</taxon>
        <taxon>Vertebrata</taxon>
        <taxon>Euteleostomi</taxon>
        <taxon>Actinopterygii</taxon>
        <taxon>Neopterygii</taxon>
        <taxon>Teleostei</taxon>
        <taxon>Neoteleostei</taxon>
        <taxon>Acanthomorphata</taxon>
        <taxon>Eupercaria</taxon>
        <taxon>Centrarchiformes</taxon>
        <taxon>Terapontoidei</taxon>
        <taxon>Terapontidae</taxon>
        <taxon>Scortum</taxon>
    </lineage>
</organism>
<keyword evidence="2" id="KW-1185">Reference proteome</keyword>
<name>A0ACB8WNA2_9TELE</name>
<dbReference type="EMBL" id="CM041537">
    <property type="protein sequence ID" value="KAI3369515.1"/>
    <property type="molecule type" value="Genomic_DNA"/>
</dbReference>
<gene>
    <name evidence="1" type="ORF">L3Q82_007726</name>
</gene>
<dbReference type="Proteomes" id="UP000831701">
    <property type="component" value="Chromosome 7"/>
</dbReference>
<sequence>MEVTVTAYDCSFLDAVSQRKSDTLRQQMSGVVSLRRSFFLARLHNQKHYCLQTLQEAKGAALTKQDLLRLSLRSTPTCGSPHCHHNHNASEQTVEALRPWAEQQMGDVFSGVTALILFSLVKSQTDLTGTDSVPGLHVLSGLVCLWNGPQSVDSDKICSLNPIRNKRSLSGALRWPQSKPVQLGRTTRARQVCVCVWSVCGEDGGTRRVRTDADGRMDGWMDEHIVTTLDPNICHACQEAGVCVT</sequence>
<evidence type="ECO:0000313" key="1">
    <source>
        <dbReference type="EMBL" id="KAI3369515.1"/>
    </source>
</evidence>
<evidence type="ECO:0000313" key="2">
    <source>
        <dbReference type="Proteomes" id="UP000831701"/>
    </source>
</evidence>
<proteinExistence type="predicted"/>
<protein>
    <submittedName>
        <fullName evidence="1">Uncharacterized protein</fullName>
    </submittedName>
</protein>
<comment type="caution">
    <text evidence="1">The sequence shown here is derived from an EMBL/GenBank/DDBJ whole genome shotgun (WGS) entry which is preliminary data.</text>
</comment>
<accession>A0ACB8WNA2</accession>